<dbReference type="CDD" id="cd02204">
    <property type="entry name" value="PurL_repeat2"/>
    <property type="match status" value="1"/>
</dbReference>
<feature type="binding site" evidence="14">
    <location>
        <position position="677"/>
    </location>
    <ligand>
        <name>Mg(2+)</name>
        <dbReference type="ChEBI" id="CHEBI:18420"/>
    </ligand>
</feature>
<dbReference type="PANTHER" id="PTHR10099:SF1">
    <property type="entry name" value="PHOSPHORIBOSYLFORMYLGLYCINAMIDINE SYNTHASE"/>
    <property type="match status" value="1"/>
</dbReference>
<accession>A0A0M6W7Z3</accession>
<feature type="domain" description="Phosphoribosylformylglycinamidine synthase N-terminal" evidence="18">
    <location>
        <begin position="35"/>
        <end position="149"/>
    </location>
</feature>
<evidence type="ECO:0000259" key="16">
    <source>
        <dbReference type="Pfam" id="PF02769"/>
    </source>
</evidence>
<dbReference type="CDD" id="cd02203">
    <property type="entry name" value="PurL_repeat1"/>
    <property type="match status" value="1"/>
</dbReference>
<dbReference type="Gene3D" id="3.30.1330.10">
    <property type="entry name" value="PurM-like, N-terminal domain"/>
    <property type="match status" value="2"/>
</dbReference>
<dbReference type="InterPro" id="IPR029062">
    <property type="entry name" value="Class_I_gatase-like"/>
</dbReference>
<dbReference type="SMART" id="SM01211">
    <property type="entry name" value="GATase_5"/>
    <property type="match status" value="1"/>
</dbReference>
<comment type="function">
    <text evidence="13 14">Phosphoribosylformylglycinamidine synthase involved in the purines biosynthetic pathway. Catalyzes the ATP-dependent conversion of formylglycinamide ribonucleotide (FGAR) and glutamine to yield formylglycinamidine ribonucleotide (FGAM) and glutamate.</text>
</comment>
<dbReference type="InterPro" id="IPR010073">
    <property type="entry name" value="PurL_large"/>
</dbReference>
<evidence type="ECO:0000259" key="17">
    <source>
        <dbReference type="Pfam" id="PF18072"/>
    </source>
</evidence>
<dbReference type="STRING" id="1715285.SOFFGTOCOR_0626"/>
<evidence type="ECO:0000259" key="18">
    <source>
        <dbReference type="Pfam" id="PF18076"/>
    </source>
</evidence>
<keyword evidence="5 14" id="KW-0436">Ligase</keyword>
<evidence type="ECO:0000256" key="5">
    <source>
        <dbReference type="ARBA" id="ARBA00022598"/>
    </source>
</evidence>
<dbReference type="GO" id="GO:0005524">
    <property type="term" value="F:ATP binding"/>
    <property type="evidence" value="ECO:0007669"/>
    <property type="project" value="UniProtKB-UniRule"/>
</dbReference>
<dbReference type="SUPFAM" id="SSF52317">
    <property type="entry name" value="Class I glutamine amidotransferase-like"/>
    <property type="match status" value="1"/>
</dbReference>
<evidence type="ECO:0000259" key="19">
    <source>
        <dbReference type="Pfam" id="PF22689"/>
    </source>
</evidence>
<feature type="binding site" evidence="14">
    <location>
        <position position="883"/>
    </location>
    <ligand>
        <name>Mg(2+)</name>
        <dbReference type="ChEBI" id="CHEBI:18420"/>
    </ligand>
</feature>
<evidence type="ECO:0000256" key="14">
    <source>
        <dbReference type="HAMAP-Rule" id="MF_00419"/>
    </source>
</evidence>
<dbReference type="HAMAP" id="MF_00419">
    <property type="entry name" value="PurL_1"/>
    <property type="match status" value="1"/>
</dbReference>
<sequence>MDVFHNSPALSIHQTNNLMNFFVKNNIPIINIYAEYIHFIELLTPLNCNEKEKLNKLLTYGPNLKKQKLNGKLILVTPRLGTISSWSSKATEIANKCNFKQIKRIERGIAYYVQTKLLTKTQWNIVIEQLYDKMIENIFFSFSDVNKLFISKNPLPIKIIDILKNSRLALEIANKEMGLALTNHEINHLLKIFLKLKRNPTDVELYSFAQINSEHCRHKIFNANLIINGETKNKSLFKMIKNTFKKTPDYVLSAYKDNSAVIKGFFINHFFPDLNNIYKIHKENSNILIKAETHNHPTGISPFAGAATGSGGEIRDEGSTGRGSKPKASLVGFSVSNLRIPGFEQPWEEDFSKPNRIASALDIIIKGSLGSSSYNNEFGRPTLVGYFRTYEEKINIYNKEELYGYNKPIMLVGGFGVIRSNQIKKENLIVGTKLIILGGASMNIGLGGSSASSITSGQLDINLDFASVQRDNAEMERRCQEVINKCWQLGNNNPILFIHDIGAGGLSNAVLELLNEAKLGGNFELRSILNSEQNMSPLEIWCNESQERYLLAITKNQLNLFSSICKRENTPFMIIGETIKQRNLILNDSFFKNQPINLPINILINKTHKTFFNIKTFKKKLQPLNKNIIHLNEAIKRVLRLPSVAEKTFLITISDRSISGMVSRDQMIGPWQVPVADCAVTTASFDSYYGESMSIGEKPIISLINSSSSARMAVGEALTNIVCSYVKDLKHIKLSANWMAAANHLGENTGLYEAVKTISEDLCPKLGLTIPIGKDSMSMKTCWKNNGSEYVMISPLSLIISAFGLVEDVRLTVTPELKCNIDNILILIDLGKNNNSLGGSALAQVYRQLGNNTPDVRDSKLLSNFFKTIQKLIFEQKLLAYHDRSDGGLFVTLIEMTFAGHCGINIDISSFNNDVISILFNEELGAVIQIRAEDKKYIDKCISEAGLNNYSHYLGNAIDNNTITISNNDNIIYKKPRKILRQWWSETTWQIQRIRDNKLCADQEYESKQDDSDPGLNSYLMFDINDDISAPYILSGIRPKVAILREQGINSHTEMAAAFYYAGFDAIDVHMNDLLYNNLSLNQFNVLVACGGFSYGDVLGAGEGWAKSILFDNRIRDKFKTFFNRKDTLSLGVCNGCQMMSNLHELIPGAEYWPRFVQNLSGRFESRFVLVEITKNPSIFLDGMNGSQIPITVSHAEGKIETHSDTQLKNIENNNLVAMRFINNYGKITEQYPANPNGSVNGITSITSIDGRATIMMPHPERVFRTINNSWYPKNWGENSPWMRIFRNARKQLG</sequence>
<dbReference type="Pfam" id="PF02769">
    <property type="entry name" value="AIRS_C"/>
    <property type="match status" value="2"/>
</dbReference>
<feature type="domain" description="FGAR-AT PurM N-terminal-like" evidence="19">
    <location>
        <begin position="646"/>
        <end position="804"/>
    </location>
</feature>
<dbReference type="SUPFAM" id="SSF56042">
    <property type="entry name" value="PurM C-terminal domain-like"/>
    <property type="match status" value="2"/>
</dbReference>
<dbReference type="Gene3D" id="1.10.8.750">
    <property type="entry name" value="Phosphoribosylformylglycinamidine synthase, linker domain"/>
    <property type="match status" value="1"/>
</dbReference>
<feature type="active site" evidence="14">
    <location>
        <position position="1261"/>
    </location>
</feature>
<keyword evidence="7 14" id="KW-0547">Nucleotide-binding</keyword>
<feature type="active site" description="Nucleophile" evidence="14">
    <location>
        <position position="1134"/>
    </location>
</feature>
<gene>
    <name evidence="14 20" type="primary">purL</name>
    <name evidence="20" type="ORF">SOFFGTOCOR_0626</name>
</gene>
<dbReference type="FunFam" id="3.90.650.10:FF:000005">
    <property type="entry name" value="Phosphoribosylformylglycinamidine synthase"/>
    <property type="match status" value="1"/>
</dbReference>
<evidence type="ECO:0000256" key="8">
    <source>
        <dbReference type="ARBA" id="ARBA00022755"/>
    </source>
</evidence>
<dbReference type="InterPro" id="IPR010918">
    <property type="entry name" value="PurM-like_C_dom"/>
</dbReference>
<evidence type="ECO:0000256" key="4">
    <source>
        <dbReference type="ARBA" id="ARBA00022490"/>
    </source>
</evidence>
<keyword evidence="11 14" id="KW-0315">Glutamine amidotransferase</keyword>
<keyword evidence="9 14" id="KW-0067">ATP-binding</keyword>
<evidence type="ECO:0000313" key="20">
    <source>
        <dbReference type="EMBL" id="CRK86024.1"/>
    </source>
</evidence>
<proteinExistence type="inferred from homology"/>
<dbReference type="PANTHER" id="PTHR10099">
    <property type="entry name" value="PHOSPHORIBOSYLFORMYLGLYCINAMIDINE SYNTHASE"/>
    <property type="match status" value="1"/>
</dbReference>
<dbReference type="FunFam" id="3.30.1330.10:FF:000002">
    <property type="entry name" value="Phosphoribosylformylglycinamidine synthase"/>
    <property type="match status" value="1"/>
</dbReference>
<organism evidence="20 21">
    <name type="scientific">Candidatus Providencia siddallii</name>
    <dbReference type="NCBI Taxonomy" id="1715285"/>
    <lineage>
        <taxon>Bacteria</taxon>
        <taxon>Pseudomonadati</taxon>
        <taxon>Pseudomonadota</taxon>
        <taxon>Gammaproteobacteria</taxon>
        <taxon>Enterobacterales</taxon>
        <taxon>Morganellaceae</taxon>
        <taxon>Providencia</taxon>
    </lineage>
</organism>
<comment type="catalytic activity">
    <reaction evidence="12 14">
        <text>N(2)-formyl-N(1)-(5-phospho-beta-D-ribosyl)glycinamide + L-glutamine + ATP + H2O = 2-formamido-N(1)-(5-O-phospho-beta-D-ribosyl)acetamidine + L-glutamate + ADP + phosphate + H(+)</text>
        <dbReference type="Rhea" id="RHEA:17129"/>
        <dbReference type="ChEBI" id="CHEBI:15377"/>
        <dbReference type="ChEBI" id="CHEBI:15378"/>
        <dbReference type="ChEBI" id="CHEBI:29985"/>
        <dbReference type="ChEBI" id="CHEBI:30616"/>
        <dbReference type="ChEBI" id="CHEBI:43474"/>
        <dbReference type="ChEBI" id="CHEBI:58359"/>
        <dbReference type="ChEBI" id="CHEBI:147286"/>
        <dbReference type="ChEBI" id="CHEBI:147287"/>
        <dbReference type="ChEBI" id="CHEBI:456216"/>
        <dbReference type="EC" id="6.3.5.3"/>
    </reaction>
</comment>
<evidence type="ECO:0000256" key="6">
    <source>
        <dbReference type="ARBA" id="ARBA00022723"/>
    </source>
</evidence>
<keyword evidence="21" id="KW-1185">Reference proteome</keyword>
<dbReference type="GO" id="GO:0004642">
    <property type="term" value="F:phosphoribosylformylglycinamidine synthase activity"/>
    <property type="evidence" value="ECO:0007669"/>
    <property type="project" value="UniProtKB-UniRule"/>
</dbReference>
<dbReference type="SUPFAM" id="SSF55326">
    <property type="entry name" value="PurM N-terminal domain-like"/>
    <property type="match status" value="2"/>
</dbReference>
<reference evidence="21" key="1">
    <citation type="submission" date="2015-05" db="EMBL/GenBank/DDBJ databases">
        <authorList>
            <person name="Manzano-Marin A."/>
        </authorList>
    </citation>
    <scope>NUCLEOTIDE SEQUENCE [LARGE SCALE GENOMIC DNA]</scope>
    <source>
        <strain evidence="21">officinalis</strain>
    </source>
</reference>
<dbReference type="CDD" id="cd01740">
    <property type="entry name" value="GATase1_FGAR_AT"/>
    <property type="match status" value="1"/>
</dbReference>
<dbReference type="GO" id="GO:0006189">
    <property type="term" value="P:'de novo' IMP biosynthetic process"/>
    <property type="evidence" value="ECO:0007669"/>
    <property type="project" value="UniProtKB-UniRule"/>
</dbReference>
<dbReference type="Pfam" id="PF13507">
    <property type="entry name" value="GATase_5"/>
    <property type="match status" value="1"/>
</dbReference>
<dbReference type="InterPro" id="IPR036921">
    <property type="entry name" value="PurM-like_N_sf"/>
</dbReference>
<feature type="active site" evidence="14">
    <location>
        <position position="1259"/>
    </location>
</feature>
<feature type="domain" description="PurM-like C-terminal" evidence="16">
    <location>
        <begin position="825"/>
        <end position="947"/>
    </location>
</feature>
<evidence type="ECO:0000256" key="12">
    <source>
        <dbReference type="ARBA" id="ARBA00052585"/>
    </source>
</evidence>
<evidence type="ECO:0000256" key="11">
    <source>
        <dbReference type="ARBA" id="ARBA00022962"/>
    </source>
</evidence>
<evidence type="ECO:0000256" key="7">
    <source>
        <dbReference type="ARBA" id="ARBA00022741"/>
    </source>
</evidence>
<evidence type="ECO:0000256" key="3">
    <source>
        <dbReference type="ARBA" id="ARBA00008608"/>
    </source>
</evidence>
<dbReference type="InterPro" id="IPR036676">
    <property type="entry name" value="PurM-like_C_sf"/>
</dbReference>
<feature type="binding site" evidence="14">
    <location>
        <position position="716"/>
    </location>
    <ligand>
        <name>Mg(2+)</name>
        <dbReference type="ChEBI" id="CHEBI:18420"/>
    </ligand>
</feature>
<dbReference type="SUPFAM" id="SSF82697">
    <property type="entry name" value="PurS-like"/>
    <property type="match status" value="1"/>
</dbReference>
<keyword evidence="10 14" id="KW-0460">Magnesium</keyword>
<dbReference type="InterPro" id="IPR055181">
    <property type="entry name" value="FGAR-AT_PurM_N-like"/>
</dbReference>
<feature type="region of interest" description="Disordered" evidence="15">
    <location>
        <begin position="305"/>
        <end position="326"/>
    </location>
</feature>
<dbReference type="Gene3D" id="3.90.650.10">
    <property type="entry name" value="PurM-like C-terminal domain"/>
    <property type="match status" value="2"/>
</dbReference>
<dbReference type="Pfam" id="PF18072">
    <property type="entry name" value="FGAR-AT_linker"/>
    <property type="match status" value="1"/>
</dbReference>
<dbReference type="PROSITE" id="PS51273">
    <property type="entry name" value="GATASE_TYPE_1"/>
    <property type="match status" value="1"/>
</dbReference>
<keyword evidence="4 14" id="KW-0963">Cytoplasm</keyword>
<dbReference type="EMBL" id="CVRF01000003">
    <property type="protein sequence ID" value="CRK86024.1"/>
    <property type="molecule type" value="Genomic_DNA"/>
</dbReference>
<dbReference type="EC" id="6.3.5.3" evidence="14"/>
<dbReference type="InterPro" id="IPR041609">
    <property type="entry name" value="PurL_linker"/>
</dbReference>
<evidence type="ECO:0000256" key="9">
    <source>
        <dbReference type="ARBA" id="ARBA00022840"/>
    </source>
</evidence>
<dbReference type="Gene3D" id="3.40.50.880">
    <property type="match status" value="1"/>
</dbReference>
<comment type="similarity">
    <text evidence="3 14">In the N-terminal section; belongs to the FGAMS family.</text>
</comment>
<dbReference type="NCBIfam" id="NF003672">
    <property type="entry name" value="PRK05297.1"/>
    <property type="match status" value="1"/>
</dbReference>
<dbReference type="SUPFAM" id="SSF109736">
    <property type="entry name" value="FGAM synthase PurL, linker domain"/>
    <property type="match status" value="1"/>
</dbReference>
<feature type="domain" description="Phosphoribosylformylglycinamidine synthase linker" evidence="17">
    <location>
        <begin position="170"/>
        <end position="219"/>
    </location>
</feature>
<dbReference type="NCBIfam" id="TIGR01735">
    <property type="entry name" value="FGAM_synt"/>
    <property type="match status" value="1"/>
</dbReference>
<keyword evidence="8 14" id="KW-0658">Purine biosynthesis</keyword>
<evidence type="ECO:0000256" key="15">
    <source>
        <dbReference type="SAM" id="MobiDB-lite"/>
    </source>
</evidence>
<evidence type="ECO:0000256" key="10">
    <source>
        <dbReference type="ARBA" id="ARBA00022842"/>
    </source>
</evidence>
<feature type="binding site" evidence="14">
    <location>
        <position position="720"/>
    </location>
    <ligand>
        <name>Mg(2+)</name>
        <dbReference type="ChEBI" id="CHEBI:18420"/>
    </ligand>
</feature>
<feature type="binding site" evidence="14">
    <location>
        <begin position="305"/>
        <end position="316"/>
    </location>
    <ligand>
        <name>ATP</name>
        <dbReference type="ChEBI" id="CHEBI:30616"/>
    </ligand>
</feature>
<comment type="subcellular location">
    <subcellularLocation>
        <location evidence="1 14">Cytoplasm</location>
    </subcellularLocation>
</comment>
<dbReference type="GO" id="GO:0005737">
    <property type="term" value="C:cytoplasm"/>
    <property type="evidence" value="ECO:0007669"/>
    <property type="project" value="UniProtKB-SubCell"/>
</dbReference>
<dbReference type="FunFam" id="3.30.1330.10:FF:000005">
    <property type="entry name" value="Phosphoribosylformylglycinamidine synthase"/>
    <property type="match status" value="1"/>
</dbReference>
<name>A0A0M6W7Z3_9GAMM</name>
<feature type="binding site" evidence="14">
    <location>
        <position position="676"/>
    </location>
    <ligand>
        <name>ATP</name>
        <dbReference type="ChEBI" id="CHEBI:30616"/>
    </ligand>
</feature>
<comment type="subunit">
    <text evidence="14">Monomer.</text>
</comment>
<evidence type="ECO:0000313" key="21">
    <source>
        <dbReference type="Proteomes" id="UP000242301"/>
    </source>
</evidence>
<dbReference type="UniPathway" id="UPA00074">
    <property type="reaction ID" value="UER00128"/>
</dbReference>
<evidence type="ECO:0000256" key="1">
    <source>
        <dbReference type="ARBA" id="ARBA00004496"/>
    </source>
</evidence>
<dbReference type="InterPro" id="IPR036604">
    <property type="entry name" value="PurS-like_sf"/>
</dbReference>
<evidence type="ECO:0000256" key="13">
    <source>
        <dbReference type="ARBA" id="ARBA00057317"/>
    </source>
</evidence>
<dbReference type="InterPro" id="IPR040707">
    <property type="entry name" value="FGAR-AT_N"/>
</dbReference>
<protein>
    <recommendedName>
        <fullName evidence="14">Phosphoribosylformylglycinamidine synthase</fullName>
        <shortName evidence="14">FGAM synthase</shortName>
        <shortName evidence="14">FGAMS</shortName>
        <ecNumber evidence="14">6.3.5.3</ecNumber>
    </recommendedName>
    <alternativeName>
        <fullName evidence="14">Formylglycinamide ribonucleotide amidotransferase</fullName>
        <shortName evidence="14">FGAR amidotransferase</shortName>
        <shortName evidence="14">FGAR-AT</shortName>
    </alternativeName>
</protein>
<evidence type="ECO:0000256" key="2">
    <source>
        <dbReference type="ARBA" id="ARBA00004920"/>
    </source>
</evidence>
<feature type="binding site" evidence="14">
    <location>
        <position position="885"/>
    </location>
    <ligand>
        <name>ATP</name>
        <dbReference type="ChEBI" id="CHEBI:30616"/>
    </ligand>
</feature>
<feature type="domain" description="PurM-like C-terminal" evidence="16">
    <location>
        <begin position="430"/>
        <end position="585"/>
    </location>
</feature>
<comment type="pathway">
    <text evidence="2 14">Purine metabolism; IMP biosynthesis via de novo pathway; 5-amino-1-(5-phospho-D-ribosyl)imidazole from N(2)-formyl-N(1)-(5-phospho-D-ribosyl)glycinamide: step 1/2.</text>
</comment>
<dbReference type="Pfam" id="PF22689">
    <property type="entry name" value="FGAR-AT_PurM_N-like"/>
    <property type="match status" value="1"/>
</dbReference>
<dbReference type="Pfam" id="PF18076">
    <property type="entry name" value="FGAR-AT_N"/>
    <property type="match status" value="1"/>
</dbReference>
<comment type="caution">
    <text evidence="14">Lacks conserved residue(s) required for the propagation of feature annotation.</text>
</comment>
<keyword evidence="6 14" id="KW-0479">Metal-binding</keyword>
<dbReference type="FunFam" id="3.40.50.880:FF:000008">
    <property type="entry name" value="Phosphoribosylformylglycinamidine synthase"/>
    <property type="match status" value="1"/>
</dbReference>
<dbReference type="Proteomes" id="UP000242301">
    <property type="component" value="Unassembled WGS sequence"/>
</dbReference>
<dbReference type="GO" id="GO:0046872">
    <property type="term" value="F:metal ion binding"/>
    <property type="evidence" value="ECO:0007669"/>
    <property type="project" value="UniProtKB-KW"/>
</dbReference>